<evidence type="ECO:0000259" key="12">
    <source>
        <dbReference type="Pfam" id="PF00288"/>
    </source>
</evidence>
<dbReference type="InterPro" id="IPR019741">
    <property type="entry name" value="Galactokinase_CS"/>
</dbReference>
<dbReference type="InterPro" id="IPR013750">
    <property type="entry name" value="GHMP_kinase_C_dom"/>
</dbReference>
<dbReference type="Pfam" id="PF10509">
    <property type="entry name" value="GalKase_gal_bdg"/>
    <property type="match status" value="1"/>
</dbReference>
<evidence type="ECO:0000259" key="13">
    <source>
        <dbReference type="Pfam" id="PF08544"/>
    </source>
</evidence>
<accession>A0A1S1YTN5</accession>
<dbReference type="SUPFAM" id="SSF55060">
    <property type="entry name" value="GHMP Kinase, C-terminal domain"/>
    <property type="match status" value="1"/>
</dbReference>
<dbReference type="PANTHER" id="PTHR10457">
    <property type="entry name" value="MEVALONATE KINASE/GALACTOKINASE"/>
    <property type="match status" value="1"/>
</dbReference>
<evidence type="ECO:0000256" key="9">
    <source>
        <dbReference type="ARBA" id="ARBA00023144"/>
    </source>
</evidence>
<feature type="domain" description="GHMP kinase N-terminal" evidence="12">
    <location>
        <begin position="88"/>
        <end position="176"/>
    </location>
</feature>
<keyword evidence="3" id="KW-0808">Transferase</keyword>
<dbReference type="Pfam" id="PF00288">
    <property type="entry name" value="GHMP_kinases_N"/>
    <property type="match status" value="1"/>
</dbReference>
<name>A0A1S1YTN5_FLAPC</name>
<organism evidence="15 16">
    <name type="scientific">Flammeovirga pacifica</name>
    <dbReference type="NCBI Taxonomy" id="915059"/>
    <lineage>
        <taxon>Bacteria</taxon>
        <taxon>Pseudomonadati</taxon>
        <taxon>Bacteroidota</taxon>
        <taxon>Cytophagia</taxon>
        <taxon>Cytophagales</taxon>
        <taxon>Flammeovirgaceae</taxon>
        <taxon>Flammeovirga</taxon>
    </lineage>
</organism>
<evidence type="ECO:0000256" key="7">
    <source>
        <dbReference type="ARBA" id="ARBA00022840"/>
    </source>
</evidence>
<dbReference type="Proteomes" id="UP000179797">
    <property type="component" value="Unassembled WGS sequence"/>
</dbReference>
<evidence type="ECO:0000256" key="10">
    <source>
        <dbReference type="ARBA" id="ARBA00023277"/>
    </source>
</evidence>
<dbReference type="PIRSF" id="PIRSF000530">
    <property type="entry name" value="Galactokinase"/>
    <property type="match status" value="1"/>
</dbReference>
<proteinExistence type="inferred from homology"/>
<evidence type="ECO:0000313" key="16">
    <source>
        <dbReference type="Proteomes" id="UP000179797"/>
    </source>
</evidence>
<evidence type="ECO:0000256" key="8">
    <source>
        <dbReference type="ARBA" id="ARBA00022842"/>
    </source>
</evidence>
<protein>
    <recommendedName>
        <fullName evidence="11">Galactokinase</fullName>
        <ecNumber evidence="11">2.7.1.6</ecNumber>
    </recommendedName>
</protein>
<evidence type="ECO:0000259" key="14">
    <source>
        <dbReference type="Pfam" id="PF10509"/>
    </source>
</evidence>
<dbReference type="PROSITE" id="PS00627">
    <property type="entry name" value="GHMP_KINASES_ATP"/>
    <property type="match status" value="1"/>
</dbReference>
<dbReference type="EMBL" id="JRYR02000002">
    <property type="protein sequence ID" value="OHX64392.1"/>
    <property type="molecule type" value="Genomic_DNA"/>
</dbReference>
<evidence type="ECO:0000256" key="5">
    <source>
        <dbReference type="ARBA" id="ARBA00022741"/>
    </source>
</evidence>
<evidence type="ECO:0000256" key="4">
    <source>
        <dbReference type="ARBA" id="ARBA00022723"/>
    </source>
</evidence>
<dbReference type="InterPro" id="IPR014721">
    <property type="entry name" value="Ribsml_uS5_D2-typ_fold_subgr"/>
</dbReference>
<keyword evidence="4" id="KW-0479">Metal-binding</keyword>
<dbReference type="PANTHER" id="PTHR10457:SF7">
    <property type="entry name" value="GALACTOKINASE-RELATED"/>
    <property type="match status" value="1"/>
</dbReference>
<comment type="caution">
    <text evidence="15">The sequence shown here is derived from an EMBL/GenBank/DDBJ whole genome shotgun (WGS) entry which is preliminary data.</text>
</comment>
<comment type="similarity">
    <text evidence="1">Belongs to the GHMP kinase family. GalK subfamily.</text>
</comment>
<keyword evidence="7" id="KW-0067">ATP-binding</keyword>
<dbReference type="RefSeq" id="WP_044220509.1">
    <property type="nucleotide sequence ID" value="NZ_JRYR02000002.1"/>
</dbReference>
<dbReference type="NCBIfam" id="TIGR00131">
    <property type="entry name" value="gal_kin"/>
    <property type="match status" value="1"/>
</dbReference>
<gene>
    <name evidence="15" type="ORF">NH26_22630</name>
</gene>
<dbReference type="Gene3D" id="3.30.230.10">
    <property type="match status" value="1"/>
</dbReference>
<evidence type="ECO:0000256" key="1">
    <source>
        <dbReference type="ARBA" id="ARBA00006566"/>
    </source>
</evidence>
<dbReference type="InterPro" id="IPR036554">
    <property type="entry name" value="GHMP_kinase_C_sf"/>
</dbReference>
<dbReference type="PRINTS" id="PR00959">
    <property type="entry name" value="MEVGALKINASE"/>
</dbReference>
<keyword evidence="10" id="KW-0119">Carbohydrate metabolism</keyword>
<dbReference type="EC" id="2.7.1.6" evidence="11"/>
<feature type="domain" description="Galactokinase N-terminal" evidence="14">
    <location>
        <begin position="8"/>
        <end position="55"/>
    </location>
</feature>
<dbReference type="InterPro" id="IPR006206">
    <property type="entry name" value="Mevalonate/galactokinase"/>
</dbReference>
<evidence type="ECO:0000256" key="3">
    <source>
        <dbReference type="ARBA" id="ARBA00022679"/>
    </source>
</evidence>
<keyword evidence="8" id="KW-0460">Magnesium</keyword>
<dbReference type="InterPro" id="IPR006203">
    <property type="entry name" value="GHMP_knse_ATP-bd_CS"/>
</dbReference>
<evidence type="ECO:0000313" key="15">
    <source>
        <dbReference type="EMBL" id="OHX64392.1"/>
    </source>
</evidence>
<feature type="domain" description="GHMP kinase C-terminal" evidence="13">
    <location>
        <begin position="282"/>
        <end position="360"/>
    </location>
</feature>
<keyword evidence="6" id="KW-0418">Kinase</keyword>
<dbReference type="GO" id="GO:0006012">
    <property type="term" value="P:galactose metabolic process"/>
    <property type="evidence" value="ECO:0007669"/>
    <property type="project" value="UniProtKB-UniRule"/>
</dbReference>
<keyword evidence="5" id="KW-0547">Nucleotide-binding</keyword>
<dbReference type="InterPro" id="IPR019539">
    <property type="entry name" value="GalKase_N"/>
</dbReference>
<dbReference type="GO" id="GO:0005524">
    <property type="term" value="F:ATP binding"/>
    <property type="evidence" value="ECO:0007669"/>
    <property type="project" value="UniProtKB-UniRule"/>
</dbReference>
<dbReference type="Pfam" id="PF08544">
    <property type="entry name" value="GHMP_kinases_C"/>
    <property type="match status" value="1"/>
</dbReference>
<dbReference type="GO" id="GO:0046872">
    <property type="term" value="F:metal ion binding"/>
    <property type="evidence" value="ECO:0007669"/>
    <property type="project" value="UniProtKB-KW"/>
</dbReference>
<dbReference type="PRINTS" id="PR00473">
    <property type="entry name" value="GALCTOKINASE"/>
</dbReference>
<dbReference type="SUPFAM" id="SSF54211">
    <property type="entry name" value="Ribosomal protein S5 domain 2-like"/>
    <property type="match status" value="1"/>
</dbReference>
<keyword evidence="2" id="KW-0963">Cytoplasm</keyword>
<dbReference type="InterPro" id="IPR000705">
    <property type="entry name" value="Galactokinase"/>
</dbReference>
<dbReference type="GO" id="GO:0005829">
    <property type="term" value="C:cytosol"/>
    <property type="evidence" value="ECO:0007669"/>
    <property type="project" value="TreeGrafter"/>
</dbReference>
<dbReference type="AlphaFoldDB" id="A0A1S1YTN5"/>
<dbReference type="FunFam" id="3.30.230.10:FF:000017">
    <property type="entry name" value="Galactokinase"/>
    <property type="match status" value="1"/>
</dbReference>
<dbReference type="InterPro" id="IPR020568">
    <property type="entry name" value="Ribosomal_Su5_D2-typ_SF"/>
</dbReference>
<evidence type="ECO:0000256" key="11">
    <source>
        <dbReference type="NCBIfam" id="TIGR00131"/>
    </source>
</evidence>
<dbReference type="FunFam" id="3.30.70.890:FF:000001">
    <property type="entry name" value="Galactokinase"/>
    <property type="match status" value="1"/>
</dbReference>
<keyword evidence="9" id="KW-0299">Galactose metabolism</keyword>
<sequence length="386" mass="42370">MQTTAIVAKFEELFKNEPLISRAPGRVNIIGEHTDYNDGFVLPASVDKEMVFAIALNGTNSVNAFALDLNEQDSFNLDSIVPTEGWINYIKGVVAETAKKGLKPQGFDVVFAGDVPLGAGMSSSAALECGLATGLNKLFNGDLSKLDIVLASQMSEHNYAGVKCGIMDQFASTYGQTNKVIKLDCRTKEYEYHTLDITGHKLVLCNTNVTHSLASSEYNTRREQCEAGVEVIKKKYPEIINLRDVSVEMIKEFEGEMDQVIYNRCSYVVEENDRLVKACEFMDKGDLVNLGKMIYGSHEGLSKKYEVSCPELDFLVEQTLEDDNVLGARMMGGGFGGCTINLVKEDAVDAFIDRMTKAYKEGMGKDMLAYAVVIGPGARTEEAVEA</sequence>
<dbReference type="STRING" id="915059.NH26_22630"/>
<dbReference type="OrthoDB" id="250531at2"/>
<keyword evidence="16" id="KW-1185">Reference proteome</keyword>
<dbReference type="PROSITE" id="PS00106">
    <property type="entry name" value="GALACTOKINASE"/>
    <property type="match status" value="1"/>
</dbReference>
<evidence type="ECO:0000256" key="2">
    <source>
        <dbReference type="ARBA" id="ARBA00022490"/>
    </source>
</evidence>
<dbReference type="GO" id="GO:0004335">
    <property type="term" value="F:galactokinase activity"/>
    <property type="evidence" value="ECO:0007669"/>
    <property type="project" value="UniProtKB-UniRule"/>
</dbReference>
<dbReference type="Gene3D" id="3.30.70.890">
    <property type="entry name" value="GHMP kinase, C-terminal domain"/>
    <property type="match status" value="1"/>
</dbReference>
<reference evidence="15 16" key="1">
    <citation type="journal article" date="2012" name="Int. J. Syst. Evol. Microbiol.">
        <title>Flammeovirga pacifica sp. nov., isolated from deep-sea sediment.</title>
        <authorList>
            <person name="Xu H."/>
            <person name="Fu Y."/>
            <person name="Yang N."/>
            <person name="Ding Z."/>
            <person name="Lai Q."/>
            <person name="Zeng R."/>
        </authorList>
    </citation>
    <scope>NUCLEOTIDE SEQUENCE [LARGE SCALE GENOMIC DNA]</scope>
    <source>
        <strain evidence="16">DSM 24597 / LMG 26175 / WPAGA1</strain>
    </source>
</reference>
<evidence type="ECO:0000256" key="6">
    <source>
        <dbReference type="ARBA" id="ARBA00022777"/>
    </source>
</evidence>
<dbReference type="InterPro" id="IPR006204">
    <property type="entry name" value="GHMP_kinase_N_dom"/>
</dbReference>